<sequence length="131" mass="14553">MAKASVVTTQISFASAASIIATKLQYSSTKNTAAISDMKARDWTPVDDDIEVYLCEFLDKYPTPRKEVDAFIHKILHAPTARKRLPVFSEFCTSKLEIGRPWMMILSLVVEGGPCVWSLKPIISLAAVLYS</sequence>
<keyword evidence="2" id="KW-1185">Reference proteome</keyword>
<dbReference type="EMBL" id="JAAGAX010000003">
    <property type="protein sequence ID" value="KAF2319061.1"/>
    <property type="molecule type" value="Genomic_DNA"/>
</dbReference>
<comment type="caution">
    <text evidence="1">The sequence shown here is derived from an EMBL/GenBank/DDBJ whole genome shotgun (WGS) entry which is preliminary data.</text>
</comment>
<name>A0A6A6MZ13_HEVBR</name>
<dbReference type="AlphaFoldDB" id="A0A6A6MZ13"/>
<evidence type="ECO:0000313" key="1">
    <source>
        <dbReference type="EMBL" id="KAF2319061.1"/>
    </source>
</evidence>
<gene>
    <name evidence="1" type="ORF">GH714_013038</name>
</gene>
<evidence type="ECO:0000313" key="2">
    <source>
        <dbReference type="Proteomes" id="UP000467840"/>
    </source>
</evidence>
<reference evidence="1 2" key="1">
    <citation type="journal article" date="2020" name="Mol. Plant">
        <title>The Chromosome-Based Rubber Tree Genome Provides New Insights into Spurge Genome Evolution and Rubber Biosynthesis.</title>
        <authorList>
            <person name="Liu J."/>
            <person name="Shi C."/>
            <person name="Shi C.C."/>
            <person name="Li W."/>
            <person name="Zhang Q.J."/>
            <person name="Zhang Y."/>
            <person name="Li K."/>
            <person name="Lu H.F."/>
            <person name="Shi C."/>
            <person name="Zhu S.T."/>
            <person name="Xiao Z.Y."/>
            <person name="Nan H."/>
            <person name="Yue Y."/>
            <person name="Zhu X.G."/>
            <person name="Wu Y."/>
            <person name="Hong X.N."/>
            <person name="Fan G.Y."/>
            <person name="Tong Y."/>
            <person name="Zhang D."/>
            <person name="Mao C.L."/>
            <person name="Liu Y.L."/>
            <person name="Hao S.J."/>
            <person name="Liu W.Q."/>
            <person name="Lv M.Q."/>
            <person name="Zhang H.B."/>
            <person name="Liu Y."/>
            <person name="Hu-Tang G.R."/>
            <person name="Wang J.P."/>
            <person name="Wang J.H."/>
            <person name="Sun Y.H."/>
            <person name="Ni S.B."/>
            <person name="Chen W.B."/>
            <person name="Zhang X.C."/>
            <person name="Jiao Y.N."/>
            <person name="Eichler E.E."/>
            <person name="Li G.H."/>
            <person name="Liu X."/>
            <person name="Gao L.Z."/>
        </authorList>
    </citation>
    <scope>NUCLEOTIDE SEQUENCE [LARGE SCALE GENOMIC DNA]</scope>
    <source>
        <strain evidence="2">cv. GT1</strain>
        <tissue evidence="1">Leaf</tissue>
    </source>
</reference>
<dbReference type="Proteomes" id="UP000467840">
    <property type="component" value="Chromosome 10"/>
</dbReference>
<proteinExistence type="predicted"/>
<accession>A0A6A6MZ13</accession>
<protein>
    <submittedName>
        <fullName evidence="1">Uncharacterized protein</fullName>
    </submittedName>
</protein>
<organism evidence="1 2">
    <name type="scientific">Hevea brasiliensis</name>
    <name type="common">Para rubber tree</name>
    <name type="synonym">Siphonia brasiliensis</name>
    <dbReference type="NCBI Taxonomy" id="3981"/>
    <lineage>
        <taxon>Eukaryota</taxon>
        <taxon>Viridiplantae</taxon>
        <taxon>Streptophyta</taxon>
        <taxon>Embryophyta</taxon>
        <taxon>Tracheophyta</taxon>
        <taxon>Spermatophyta</taxon>
        <taxon>Magnoliopsida</taxon>
        <taxon>eudicotyledons</taxon>
        <taxon>Gunneridae</taxon>
        <taxon>Pentapetalae</taxon>
        <taxon>rosids</taxon>
        <taxon>fabids</taxon>
        <taxon>Malpighiales</taxon>
        <taxon>Euphorbiaceae</taxon>
        <taxon>Crotonoideae</taxon>
        <taxon>Micrandreae</taxon>
        <taxon>Hevea</taxon>
    </lineage>
</organism>